<keyword evidence="4" id="KW-1185">Reference proteome</keyword>
<evidence type="ECO:0000313" key="3">
    <source>
        <dbReference type="EMBL" id="GBP95598.1"/>
    </source>
</evidence>
<proteinExistence type="predicted"/>
<feature type="transmembrane region" description="Helical" evidence="2">
    <location>
        <begin position="53"/>
        <end position="76"/>
    </location>
</feature>
<comment type="caution">
    <text evidence="3">The sequence shown here is derived from an EMBL/GenBank/DDBJ whole genome shotgun (WGS) entry which is preliminary data.</text>
</comment>
<keyword evidence="2" id="KW-0812">Transmembrane</keyword>
<dbReference type="EMBL" id="BGZK01002656">
    <property type="protein sequence ID" value="GBP95598.1"/>
    <property type="molecule type" value="Genomic_DNA"/>
</dbReference>
<reference evidence="3 4" key="1">
    <citation type="journal article" date="2019" name="Commun. Biol.">
        <title>The bagworm genome reveals a unique fibroin gene that provides high tensile strength.</title>
        <authorList>
            <person name="Kono N."/>
            <person name="Nakamura H."/>
            <person name="Ohtoshi R."/>
            <person name="Tomita M."/>
            <person name="Numata K."/>
            <person name="Arakawa K."/>
        </authorList>
    </citation>
    <scope>NUCLEOTIDE SEQUENCE [LARGE SCALE GENOMIC DNA]</scope>
</reference>
<evidence type="ECO:0000313" key="4">
    <source>
        <dbReference type="Proteomes" id="UP000299102"/>
    </source>
</evidence>
<organism evidence="3 4">
    <name type="scientific">Eumeta variegata</name>
    <name type="common">Bagworm moth</name>
    <name type="synonym">Eumeta japonica</name>
    <dbReference type="NCBI Taxonomy" id="151549"/>
    <lineage>
        <taxon>Eukaryota</taxon>
        <taxon>Metazoa</taxon>
        <taxon>Ecdysozoa</taxon>
        <taxon>Arthropoda</taxon>
        <taxon>Hexapoda</taxon>
        <taxon>Insecta</taxon>
        <taxon>Pterygota</taxon>
        <taxon>Neoptera</taxon>
        <taxon>Endopterygota</taxon>
        <taxon>Lepidoptera</taxon>
        <taxon>Glossata</taxon>
        <taxon>Ditrysia</taxon>
        <taxon>Tineoidea</taxon>
        <taxon>Psychidae</taxon>
        <taxon>Oiketicinae</taxon>
        <taxon>Eumeta</taxon>
    </lineage>
</organism>
<dbReference type="Proteomes" id="UP000299102">
    <property type="component" value="Unassembled WGS sequence"/>
</dbReference>
<name>A0A4C2A669_EUMVA</name>
<gene>
    <name evidence="3" type="ORF">EVAR_60098_1</name>
</gene>
<evidence type="ECO:0000256" key="2">
    <source>
        <dbReference type="SAM" id="Phobius"/>
    </source>
</evidence>
<keyword evidence="2" id="KW-1133">Transmembrane helix</keyword>
<sequence>MSETNRPAILNRQRCVGGGGPAAGPLERHLRAHRPRSCTSGRLGNVQVTGNGVLWTLAYGILLSGQAAVINTIVVLQKRAIPAVYDLRPTGL</sequence>
<evidence type="ECO:0000256" key="1">
    <source>
        <dbReference type="SAM" id="MobiDB-lite"/>
    </source>
</evidence>
<keyword evidence="2" id="KW-0472">Membrane</keyword>
<accession>A0A4C2A669</accession>
<dbReference type="AlphaFoldDB" id="A0A4C2A669"/>
<feature type="region of interest" description="Disordered" evidence="1">
    <location>
        <begin position="1"/>
        <end position="29"/>
    </location>
</feature>
<protein>
    <submittedName>
        <fullName evidence="3">Uncharacterized protein</fullName>
    </submittedName>
</protein>